<sequence>MSRQRLTIGTYGDIWFSTSSTGRCTVRANYRDWEGKNRVVQCSGATRPVAERALKAKLLERSLFNPELTSTPLTPDSSFGELVDYWLEDLDLEGRIAKSTRELDERNMRALVWSSSNARTPHECHRVGALL</sequence>
<dbReference type="EMBL" id="CP121252">
    <property type="protein sequence ID" value="WFP17227.1"/>
    <property type="molecule type" value="Genomic_DNA"/>
</dbReference>
<proteinExistence type="predicted"/>
<keyword evidence="2" id="KW-1185">Reference proteome</keyword>
<evidence type="ECO:0000313" key="1">
    <source>
        <dbReference type="EMBL" id="WFP17227.1"/>
    </source>
</evidence>
<evidence type="ECO:0000313" key="2">
    <source>
        <dbReference type="Proteomes" id="UP001219037"/>
    </source>
</evidence>
<evidence type="ECO:0008006" key="3">
    <source>
        <dbReference type="Google" id="ProtNLM"/>
    </source>
</evidence>
<protein>
    <recommendedName>
        <fullName evidence="3">Integrase-like protein</fullName>
    </recommendedName>
</protein>
<name>A0ABY8H7U9_9MICC</name>
<organism evidence="1 2">
    <name type="scientific">Citricoccus muralis</name>
    <dbReference type="NCBI Taxonomy" id="169134"/>
    <lineage>
        <taxon>Bacteria</taxon>
        <taxon>Bacillati</taxon>
        <taxon>Actinomycetota</taxon>
        <taxon>Actinomycetes</taxon>
        <taxon>Micrococcales</taxon>
        <taxon>Micrococcaceae</taxon>
        <taxon>Citricoccus</taxon>
    </lineage>
</organism>
<gene>
    <name evidence="1" type="ORF">P8192_03675</name>
</gene>
<accession>A0ABY8H7U9</accession>
<reference evidence="1 2" key="1">
    <citation type="submission" date="2023-04" db="EMBL/GenBank/DDBJ databases">
        <title>Funneling lignin-derived compounds into biodiesel using alkali-halophilic Citricoccus sp. P2.</title>
        <authorList>
            <person name="Luo C.-B."/>
        </authorList>
    </citation>
    <scope>NUCLEOTIDE SEQUENCE [LARGE SCALE GENOMIC DNA]</scope>
    <source>
        <strain evidence="1 2">P2</strain>
    </source>
</reference>
<dbReference type="RefSeq" id="WP_278158585.1">
    <property type="nucleotide sequence ID" value="NZ_CP121252.1"/>
</dbReference>
<dbReference type="Proteomes" id="UP001219037">
    <property type="component" value="Chromosome"/>
</dbReference>